<protein>
    <recommendedName>
        <fullName evidence="4">Lipoprotein</fullName>
    </recommendedName>
</protein>
<dbReference type="OrthoDB" id="6387865at2"/>
<dbReference type="AlphaFoldDB" id="A0A148KMD4"/>
<sequence>MTKFTDLVSGLSLLLFLSSCSNAAITETPAPYTVNLGGNGKAYYHVLYDLSPKNLLSVERVTLQQFVVNGGQFELLINKAEFPIPAPQCKSDIILRMPWVAPQHDVSEKYQLYLAIVNLADTQQGRVPVAIELNPYIEKNEDGIQLQHCNVFFRHTRNHYISHIHALEQN</sequence>
<accession>A0A148KMD4</accession>
<keyword evidence="1" id="KW-0732">Signal</keyword>
<gene>
    <name evidence="2" type="ORF">AX660_22305</name>
</gene>
<feature type="signal peptide" evidence="1">
    <location>
        <begin position="1"/>
        <end position="23"/>
    </location>
</feature>
<evidence type="ECO:0000313" key="3">
    <source>
        <dbReference type="Proteomes" id="UP000070299"/>
    </source>
</evidence>
<comment type="caution">
    <text evidence="2">The sequence shown here is derived from an EMBL/GenBank/DDBJ whole genome shotgun (WGS) entry which is preliminary data.</text>
</comment>
<name>A0A148KMD4_9ALTE</name>
<feature type="chain" id="PRO_5007550229" description="Lipoprotein" evidence="1">
    <location>
        <begin position="24"/>
        <end position="170"/>
    </location>
</feature>
<keyword evidence="3" id="KW-1185">Reference proteome</keyword>
<proteinExistence type="predicted"/>
<dbReference type="PROSITE" id="PS51257">
    <property type="entry name" value="PROKAR_LIPOPROTEIN"/>
    <property type="match status" value="1"/>
</dbReference>
<dbReference type="STRING" id="1799789.AX660_22305"/>
<dbReference type="Proteomes" id="UP000070299">
    <property type="component" value="Unassembled WGS sequence"/>
</dbReference>
<dbReference type="RefSeq" id="WP_068380947.1">
    <property type="nucleotide sequence ID" value="NZ_LSNE01000011.1"/>
</dbReference>
<evidence type="ECO:0000313" key="2">
    <source>
        <dbReference type="EMBL" id="KXI27450.1"/>
    </source>
</evidence>
<organism evidence="2 3">
    <name type="scientific">Paraglaciecola hydrolytica</name>
    <dbReference type="NCBI Taxonomy" id="1799789"/>
    <lineage>
        <taxon>Bacteria</taxon>
        <taxon>Pseudomonadati</taxon>
        <taxon>Pseudomonadota</taxon>
        <taxon>Gammaproteobacteria</taxon>
        <taxon>Alteromonadales</taxon>
        <taxon>Alteromonadaceae</taxon>
        <taxon>Paraglaciecola</taxon>
    </lineage>
</organism>
<evidence type="ECO:0000256" key="1">
    <source>
        <dbReference type="SAM" id="SignalP"/>
    </source>
</evidence>
<reference evidence="3" key="1">
    <citation type="submission" date="2016-02" db="EMBL/GenBank/DDBJ databases">
        <authorList>
            <person name="Schultz-Johansen M."/>
            <person name="Glaring M.A."/>
            <person name="Bech P.K."/>
            <person name="Stougaard P."/>
        </authorList>
    </citation>
    <scope>NUCLEOTIDE SEQUENCE [LARGE SCALE GENOMIC DNA]</scope>
    <source>
        <strain evidence="3">S66</strain>
    </source>
</reference>
<evidence type="ECO:0008006" key="4">
    <source>
        <dbReference type="Google" id="ProtNLM"/>
    </source>
</evidence>
<dbReference type="EMBL" id="LSNE01000011">
    <property type="protein sequence ID" value="KXI27450.1"/>
    <property type="molecule type" value="Genomic_DNA"/>
</dbReference>